<dbReference type="SUPFAM" id="SSF52540">
    <property type="entry name" value="P-loop containing nucleoside triphosphate hydrolases"/>
    <property type="match status" value="1"/>
</dbReference>
<dbReference type="Pfam" id="PF02824">
    <property type="entry name" value="TGS"/>
    <property type="match status" value="1"/>
</dbReference>
<accession>X0UEM9</accession>
<dbReference type="GO" id="GO:0003924">
    <property type="term" value="F:GTPase activity"/>
    <property type="evidence" value="ECO:0007669"/>
    <property type="project" value="InterPro"/>
</dbReference>
<protein>
    <recommendedName>
        <fullName evidence="2">TGS domain-containing protein</fullName>
    </recommendedName>
</protein>
<dbReference type="PROSITE" id="PS51880">
    <property type="entry name" value="TGS"/>
    <property type="match status" value="1"/>
</dbReference>
<dbReference type="InterPro" id="IPR012676">
    <property type="entry name" value="TGS-like"/>
</dbReference>
<dbReference type="Gene3D" id="3.10.20.30">
    <property type="match status" value="1"/>
</dbReference>
<feature type="non-terminal residue" evidence="3">
    <location>
        <position position="1"/>
    </location>
</feature>
<evidence type="ECO:0000256" key="1">
    <source>
        <dbReference type="ARBA" id="ARBA00023134"/>
    </source>
</evidence>
<dbReference type="InterPro" id="IPR031662">
    <property type="entry name" value="GTP-binding_2"/>
</dbReference>
<dbReference type="PANTHER" id="PTHR43127">
    <property type="entry name" value="DEVELOPMENTALLY-REGULATED GTP-BINDING PROTEIN 2"/>
    <property type="match status" value="1"/>
</dbReference>
<gene>
    <name evidence="3" type="ORF">S01H1_38326</name>
</gene>
<keyword evidence="1" id="KW-0342">GTP-binding</keyword>
<organism evidence="3">
    <name type="scientific">marine sediment metagenome</name>
    <dbReference type="NCBI Taxonomy" id="412755"/>
    <lineage>
        <taxon>unclassified sequences</taxon>
        <taxon>metagenomes</taxon>
        <taxon>ecological metagenomes</taxon>
    </lineage>
</organism>
<dbReference type="InterPro" id="IPR004095">
    <property type="entry name" value="TGS"/>
</dbReference>
<dbReference type="Gene3D" id="6.10.140.1070">
    <property type="match status" value="1"/>
</dbReference>
<comment type="caution">
    <text evidence="3">The sequence shown here is derived from an EMBL/GenBank/DDBJ whole genome shotgun (WGS) entry which is preliminary data.</text>
</comment>
<keyword evidence="1" id="KW-0547">Nucleotide-binding</keyword>
<proteinExistence type="predicted"/>
<name>X0UEM9_9ZZZZ</name>
<sequence>ADGIIIVVDLTDDPVGNYLMVAKELENSRIITAELEGEVEITRRGFGSDIQFIWDGQLVDCTPEDVVNLLKEYKIRSALLRVTGQVTLDIVEDSIFGNAVYRPTLVVANKLDIENSVETIESLRKAAEPLNVLVTSAERSPDLAETLGARLFENLNIIRIYTKQPGKPPSDDPIVAKAGLTVGELAKIIHSDFYKRFRFARLWGPSANFDNERVGLDRGLTDGDVVQFHA</sequence>
<dbReference type="SUPFAM" id="SSF81271">
    <property type="entry name" value="TGS-like"/>
    <property type="match status" value="1"/>
</dbReference>
<dbReference type="EMBL" id="BARS01024125">
    <property type="protein sequence ID" value="GAG04219.1"/>
    <property type="molecule type" value="Genomic_DNA"/>
</dbReference>
<dbReference type="Pfam" id="PF16897">
    <property type="entry name" value="MMR_HSR1_Xtn"/>
    <property type="match status" value="1"/>
</dbReference>
<dbReference type="InterPro" id="IPR027417">
    <property type="entry name" value="P-loop_NTPase"/>
</dbReference>
<dbReference type="AlphaFoldDB" id="X0UEM9"/>
<reference evidence="3" key="1">
    <citation type="journal article" date="2014" name="Front. Microbiol.">
        <title>High frequency of phylogenetically diverse reductive dehalogenase-homologous genes in deep subseafloor sedimentary metagenomes.</title>
        <authorList>
            <person name="Kawai M."/>
            <person name="Futagami T."/>
            <person name="Toyoda A."/>
            <person name="Takaki Y."/>
            <person name="Nishi S."/>
            <person name="Hori S."/>
            <person name="Arai W."/>
            <person name="Tsubouchi T."/>
            <person name="Morono Y."/>
            <person name="Uchiyama I."/>
            <person name="Ito T."/>
            <person name="Fujiyama A."/>
            <person name="Inagaki F."/>
            <person name="Takami H."/>
        </authorList>
    </citation>
    <scope>NUCLEOTIDE SEQUENCE</scope>
    <source>
        <strain evidence="3">Expedition CK06-06</strain>
    </source>
</reference>
<dbReference type="InterPro" id="IPR012675">
    <property type="entry name" value="Beta-grasp_dom_sf"/>
</dbReference>
<evidence type="ECO:0000313" key="3">
    <source>
        <dbReference type="EMBL" id="GAG04219.1"/>
    </source>
</evidence>
<dbReference type="GO" id="GO:0005525">
    <property type="term" value="F:GTP binding"/>
    <property type="evidence" value="ECO:0007669"/>
    <property type="project" value="UniProtKB-KW"/>
</dbReference>
<dbReference type="InterPro" id="IPR045001">
    <property type="entry name" value="DRG"/>
</dbReference>
<feature type="domain" description="TGS" evidence="2">
    <location>
        <begin position="156"/>
        <end position="230"/>
    </location>
</feature>
<evidence type="ECO:0000259" key="2">
    <source>
        <dbReference type="PROSITE" id="PS51880"/>
    </source>
</evidence>